<name>A0A4P7AI46_9MOLU</name>
<dbReference type="InterPro" id="IPR023214">
    <property type="entry name" value="HAD_sf"/>
</dbReference>
<accession>A0A4P7AI46</accession>
<dbReference type="AlphaFoldDB" id="A0A4P7AI46"/>
<protein>
    <submittedName>
        <fullName evidence="1">HAD superfamily hydrolase</fullName>
    </submittedName>
</protein>
<dbReference type="KEGG" id="sgq:SGLAD_v1c01540"/>
<dbReference type="SFLD" id="SFLDG01140">
    <property type="entry name" value="C2.B:_Phosphomannomutase_and_P"/>
    <property type="match status" value="1"/>
</dbReference>
<dbReference type="GO" id="GO:0005829">
    <property type="term" value="C:cytosol"/>
    <property type="evidence" value="ECO:0007669"/>
    <property type="project" value="TreeGrafter"/>
</dbReference>
<dbReference type="GO" id="GO:0016791">
    <property type="term" value="F:phosphatase activity"/>
    <property type="evidence" value="ECO:0007669"/>
    <property type="project" value="TreeGrafter"/>
</dbReference>
<dbReference type="Gene3D" id="3.30.1240.10">
    <property type="match status" value="1"/>
</dbReference>
<keyword evidence="1" id="KW-0378">Hydrolase</keyword>
<gene>
    <name evidence="1" type="ORF">SGLAD_v1c01540</name>
</gene>
<keyword evidence="2" id="KW-1185">Reference proteome</keyword>
<dbReference type="NCBIfam" id="TIGR01484">
    <property type="entry name" value="HAD-SF-IIB"/>
    <property type="match status" value="1"/>
</dbReference>
<evidence type="ECO:0000313" key="1">
    <source>
        <dbReference type="EMBL" id="QBQ07353.1"/>
    </source>
</evidence>
<evidence type="ECO:0000313" key="2">
    <source>
        <dbReference type="Proteomes" id="UP000294309"/>
    </source>
</evidence>
<dbReference type="CDD" id="cd07516">
    <property type="entry name" value="HAD_Pase"/>
    <property type="match status" value="1"/>
</dbReference>
<dbReference type="PANTHER" id="PTHR10000">
    <property type="entry name" value="PHOSPHOSERINE PHOSPHATASE"/>
    <property type="match status" value="1"/>
</dbReference>
<dbReference type="Pfam" id="PF08282">
    <property type="entry name" value="Hydrolase_3"/>
    <property type="match status" value="1"/>
</dbReference>
<proteinExistence type="predicted"/>
<dbReference type="EMBL" id="CP038013">
    <property type="protein sequence ID" value="QBQ07353.1"/>
    <property type="molecule type" value="Genomic_DNA"/>
</dbReference>
<dbReference type="NCBIfam" id="TIGR00099">
    <property type="entry name" value="Cof-subfamily"/>
    <property type="match status" value="1"/>
</dbReference>
<organism evidence="1 2">
    <name type="scientific">Spiroplasma gladiatoris</name>
    <dbReference type="NCBI Taxonomy" id="2143"/>
    <lineage>
        <taxon>Bacteria</taxon>
        <taxon>Bacillati</taxon>
        <taxon>Mycoplasmatota</taxon>
        <taxon>Mollicutes</taxon>
        <taxon>Entomoplasmatales</taxon>
        <taxon>Spiroplasmataceae</taxon>
        <taxon>Spiroplasma</taxon>
    </lineage>
</organism>
<dbReference type="PANTHER" id="PTHR10000:SF8">
    <property type="entry name" value="HAD SUPERFAMILY HYDROLASE-LIKE, TYPE 3"/>
    <property type="match status" value="1"/>
</dbReference>
<dbReference type="InterPro" id="IPR000150">
    <property type="entry name" value="Cof"/>
</dbReference>
<dbReference type="SFLD" id="SFLDS00003">
    <property type="entry name" value="Haloacid_Dehalogenase"/>
    <property type="match status" value="1"/>
</dbReference>
<dbReference type="OrthoDB" id="384659at2"/>
<reference evidence="1 2" key="1">
    <citation type="submission" date="2019-03" db="EMBL/GenBank/DDBJ databases">
        <title>Complete genome sequence of Spiroplasma gladiatoris TG-1 (DSM 22552).</title>
        <authorList>
            <person name="Lin Y.-C."/>
            <person name="Chou L."/>
            <person name="Kuo C.-H."/>
        </authorList>
    </citation>
    <scope>NUCLEOTIDE SEQUENCE [LARGE SCALE GENOMIC DNA]</scope>
    <source>
        <strain evidence="1 2">TG-1</strain>
    </source>
</reference>
<sequence>MIKLITLDIDGTLLGKKKQVSKKNIEAIKKARESGIKICIASGRALNRIEKIAEQIGVMDSLEYVITMNGAAIYKYNQKKEPELISETLFSKNDVKYIYNCAMDNRLNCFSYSKDIKKAYVIKNKGPFIWFMKKISKRNIIIYKRDEMDEQAYKIIIYGNKKRINKCRETLELKKYEMFSWSYLSGNTANIEVNPNGVDKMFALQNIAKLENINSDEIMYFGDGDNDKRVMQWAGHGVAMKNAAKHVKKVANYITGHHKKSGVAQMIEKYLNSSKNAL</sequence>
<dbReference type="Gene3D" id="3.40.50.1000">
    <property type="entry name" value="HAD superfamily/HAD-like"/>
    <property type="match status" value="1"/>
</dbReference>
<dbReference type="InterPro" id="IPR006379">
    <property type="entry name" value="HAD-SF_hydro_IIB"/>
</dbReference>
<dbReference type="GO" id="GO:0000287">
    <property type="term" value="F:magnesium ion binding"/>
    <property type="evidence" value="ECO:0007669"/>
    <property type="project" value="TreeGrafter"/>
</dbReference>
<dbReference type="Proteomes" id="UP000294309">
    <property type="component" value="Chromosome"/>
</dbReference>
<dbReference type="RefSeq" id="WP_134297154.1">
    <property type="nucleotide sequence ID" value="NZ_CP038013.1"/>
</dbReference>
<dbReference type="SUPFAM" id="SSF56784">
    <property type="entry name" value="HAD-like"/>
    <property type="match status" value="1"/>
</dbReference>
<dbReference type="PROSITE" id="PS01229">
    <property type="entry name" value="COF_2"/>
    <property type="match status" value="1"/>
</dbReference>
<dbReference type="InterPro" id="IPR036412">
    <property type="entry name" value="HAD-like_sf"/>
</dbReference>